<feature type="non-terminal residue" evidence="2">
    <location>
        <position position="1"/>
    </location>
</feature>
<feature type="compositionally biased region" description="Basic residues" evidence="1">
    <location>
        <begin position="468"/>
        <end position="486"/>
    </location>
</feature>
<proteinExistence type="predicted"/>
<gene>
    <name evidence="2" type="ORF">AVDCRST_MAG16-676</name>
</gene>
<dbReference type="EMBL" id="CADCUE010000051">
    <property type="protein sequence ID" value="CAA9318997.1"/>
    <property type="molecule type" value="Genomic_DNA"/>
</dbReference>
<dbReference type="GO" id="GO:0004565">
    <property type="term" value="F:beta-galactosidase activity"/>
    <property type="evidence" value="ECO:0007669"/>
    <property type="project" value="UniProtKB-EC"/>
</dbReference>
<dbReference type="EC" id="3.2.1.23" evidence="2"/>
<feature type="compositionally biased region" description="Low complexity" evidence="1">
    <location>
        <begin position="457"/>
        <end position="466"/>
    </location>
</feature>
<feature type="region of interest" description="Disordered" evidence="1">
    <location>
        <begin position="1"/>
        <end position="108"/>
    </location>
</feature>
<feature type="compositionally biased region" description="Gly residues" evidence="1">
    <location>
        <begin position="387"/>
        <end position="402"/>
    </location>
</feature>
<feature type="compositionally biased region" description="Basic residues" evidence="1">
    <location>
        <begin position="635"/>
        <end position="650"/>
    </location>
</feature>
<feature type="region of interest" description="Disordered" evidence="1">
    <location>
        <begin position="130"/>
        <end position="153"/>
    </location>
</feature>
<feature type="compositionally biased region" description="Basic residues" evidence="1">
    <location>
        <begin position="339"/>
        <end position="348"/>
    </location>
</feature>
<dbReference type="AlphaFoldDB" id="A0A6J4L0B2"/>
<keyword evidence="2" id="KW-0378">Hydrolase</keyword>
<evidence type="ECO:0000313" key="2">
    <source>
        <dbReference type="EMBL" id="CAA9318997.1"/>
    </source>
</evidence>
<feature type="compositionally biased region" description="Basic and acidic residues" evidence="1">
    <location>
        <begin position="556"/>
        <end position="567"/>
    </location>
</feature>
<feature type="compositionally biased region" description="Basic and acidic residues" evidence="1">
    <location>
        <begin position="491"/>
        <end position="501"/>
    </location>
</feature>
<evidence type="ECO:0000256" key="1">
    <source>
        <dbReference type="SAM" id="MobiDB-lite"/>
    </source>
</evidence>
<feature type="compositionally biased region" description="Basic residues" evidence="1">
    <location>
        <begin position="528"/>
        <end position="538"/>
    </location>
</feature>
<feature type="compositionally biased region" description="Low complexity" evidence="1">
    <location>
        <begin position="50"/>
        <end position="69"/>
    </location>
</feature>
<feature type="non-terminal residue" evidence="2">
    <location>
        <position position="650"/>
    </location>
</feature>
<feature type="compositionally biased region" description="Basic residues" evidence="1">
    <location>
        <begin position="445"/>
        <end position="456"/>
    </location>
</feature>
<feature type="region of interest" description="Disordered" evidence="1">
    <location>
        <begin position="262"/>
        <end position="650"/>
    </location>
</feature>
<feature type="compositionally biased region" description="Basic residues" evidence="1">
    <location>
        <begin position="587"/>
        <end position="597"/>
    </location>
</feature>
<feature type="compositionally biased region" description="Low complexity" evidence="1">
    <location>
        <begin position="403"/>
        <end position="418"/>
    </location>
</feature>
<reference evidence="2" key="1">
    <citation type="submission" date="2020-02" db="EMBL/GenBank/DDBJ databases">
        <authorList>
            <person name="Meier V. D."/>
        </authorList>
    </citation>
    <scope>NUCLEOTIDE SEQUENCE</scope>
    <source>
        <strain evidence="2">AVDCRST_MAG16</strain>
    </source>
</reference>
<protein>
    <submittedName>
        <fullName evidence="2">GH42</fullName>
        <ecNumber evidence="2">3.2.1.23</ecNumber>
    </submittedName>
</protein>
<feature type="compositionally biased region" description="Basic residues" evidence="1">
    <location>
        <begin position="276"/>
        <end position="287"/>
    </location>
</feature>
<sequence>DRTSDDVGRVARDPRTAVRRRLQPGAVAGGGLGRGRAPDAGGGRQRRQPGDLQLGAARAAGGDLGVRLAGPRRRGAARRGGGGRPGHRHGVPAAVVLPRPPREPAGDRGRQAAVVGEPAGVLPQLHGLPRRRRAAGGGDRRALRGAPGRAHVARQQRVRLPRLALLLRHQRRRLPHLAARAVRRPRCAERRVGDGLLEPALRRLGGGPAAARLTDLAQPHPAAGLVALQLGRAAGAVPLGARRGAGAQRPADHHELHGLALQAPGLLRLGPGGRSRLQRPLRHRRGPRAGGGARAVGRPHPRARPAGAVAAHGELHQRGQLAAAQPGQDAGTAPSPRAQPRRPGRRRDHVLPVAGLPRRSGEVPLGDGAARRDRHQGVARGRRPGRRAGGPGRRGGHPGGRLGRAALGLRGVVGRRAGQPPHGGRHLPGSPAAGVRGPVAQGGDRRRRAPRGRPRAVRPAPRAEPVPAHRRRGRGPRRARPRRWIAGRRALQRDRRRERPRAPRGLSGCPARGPGRAGRGVLPAGRRAGARPVRRRSGTHLVRAAAPGRGRGGADVGRRAAARDAGRHPAPARRRHGLVRRDDAGRRLARRAARGRARTGGDHPGRRRAGGGRGRPPRGPAVRAQPHLGGGDRLRRARPGWRRCRGRGGM</sequence>
<keyword evidence="2" id="KW-0326">Glycosidase</keyword>
<name>A0A6J4L0B2_9ACTN</name>
<feature type="compositionally biased region" description="Basic and acidic residues" evidence="1">
    <location>
        <begin position="1"/>
        <end position="16"/>
    </location>
</feature>
<feature type="compositionally biased region" description="Low complexity" evidence="1">
    <location>
        <begin position="503"/>
        <end position="527"/>
    </location>
</feature>
<organism evidence="2">
    <name type="scientific">uncultured Frankineae bacterium</name>
    <dbReference type="NCBI Taxonomy" id="437475"/>
    <lineage>
        <taxon>Bacteria</taxon>
        <taxon>Bacillati</taxon>
        <taxon>Actinomycetota</taxon>
        <taxon>Actinomycetes</taxon>
        <taxon>Frankiales</taxon>
        <taxon>environmental samples</taxon>
    </lineage>
</organism>
<accession>A0A6J4L0B2</accession>